<dbReference type="AlphaFoldDB" id="A0A6P8XAI8"/>
<dbReference type="SUPFAM" id="SSF54403">
    <property type="entry name" value="Cystatin/monellin"/>
    <property type="match status" value="1"/>
</dbReference>
<gene>
    <name evidence="5" type="primary">LOC117573851</name>
</gene>
<dbReference type="RefSeq" id="XP_034113211.1">
    <property type="nucleotide sequence ID" value="XM_034257320.2"/>
</dbReference>
<evidence type="ECO:0000313" key="4">
    <source>
        <dbReference type="Proteomes" id="UP000515160"/>
    </source>
</evidence>
<feature type="domain" description="Cystatin" evidence="3">
    <location>
        <begin position="23"/>
        <end position="113"/>
    </location>
</feature>
<dbReference type="InterPro" id="IPR046350">
    <property type="entry name" value="Cystatin_sf"/>
</dbReference>
<accession>A0A6P8XAI8</accession>
<dbReference type="CDD" id="cd00042">
    <property type="entry name" value="CY"/>
    <property type="match status" value="1"/>
</dbReference>
<dbReference type="GeneID" id="117573851"/>
<dbReference type="PROSITE" id="PS00287">
    <property type="entry name" value="CYSTATIN"/>
    <property type="match status" value="1"/>
</dbReference>
<dbReference type="OrthoDB" id="6357437at2759"/>
<name>A0A6P8XAI8_DROAB</name>
<evidence type="ECO:0000313" key="5">
    <source>
        <dbReference type="RefSeq" id="XP_034113211.1"/>
    </source>
</evidence>
<dbReference type="Gene3D" id="3.10.450.10">
    <property type="match status" value="1"/>
</dbReference>
<dbReference type="PANTHER" id="PTHR12319:SF2">
    <property type="entry name" value="CYSTATIN-LIKE PROTEIN-RELATED"/>
    <property type="match status" value="1"/>
</dbReference>
<evidence type="ECO:0000256" key="2">
    <source>
        <dbReference type="SAM" id="SignalP"/>
    </source>
</evidence>
<feature type="chain" id="PRO_5028264880" evidence="2">
    <location>
        <begin position="23"/>
        <end position="122"/>
    </location>
</feature>
<sequence length="122" mass="13234">MIGSKFFYLTLFAVVCVSLCDGQILGGHTELQGDDLQKAIENLDVVLAKLSTGDGPSYKAIKVIKVTTQVVSGSLETYTVELDKSGASKQCTVKVWSQPWLKENGTNVTVECEGDEKVDSTW</sequence>
<comment type="similarity">
    <text evidence="1">Belongs to the cystatin family.</text>
</comment>
<dbReference type="PANTHER" id="PTHR12319">
    <property type="entry name" value="CYSTATIN-RELATED"/>
    <property type="match status" value="1"/>
</dbReference>
<protein>
    <submittedName>
        <fullName evidence="5">Cystatin-like protein</fullName>
    </submittedName>
</protein>
<reference evidence="5" key="1">
    <citation type="submission" date="2025-08" db="UniProtKB">
        <authorList>
            <consortium name="RefSeq"/>
        </authorList>
    </citation>
    <scope>IDENTIFICATION</scope>
    <source>
        <strain evidence="5">15112-1751.03</strain>
        <tissue evidence="5">Whole Adult</tissue>
    </source>
</reference>
<organism evidence="4 5">
    <name type="scientific">Drosophila albomicans</name>
    <name type="common">Fruit fly</name>
    <dbReference type="NCBI Taxonomy" id="7291"/>
    <lineage>
        <taxon>Eukaryota</taxon>
        <taxon>Metazoa</taxon>
        <taxon>Ecdysozoa</taxon>
        <taxon>Arthropoda</taxon>
        <taxon>Hexapoda</taxon>
        <taxon>Insecta</taxon>
        <taxon>Pterygota</taxon>
        <taxon>Neoptera</taxon>
        <taxon>Endopterygota</taxon>
        <taxon>Diptera</taxon>
        <taxon>Brachycera</taxon>
        <taxon>Muscomorpha</taxon>
        <taxon>Ephydroidea</taxon>
        <taxon>Drosophilidae</taxon>
        <taxon>Drosophila</taxon>
    </lineage>
</organism>
<dbReference type="SMART" id="SM00043">
    <property type="entry name" value="CY"/>
    <property type="match status" value="1"/>
</dbReference>
<dbReference type="Pfam" id="PF00031">
    <property type="entry name" value="Cystatin"/>
    <property type="match status" value="1"/>
</dbReference>
<evidence type="ECO:0000259" key="3">
    <source>
        <dbReference type="SMART" id="SM00043"/>
    </source>
</evidence>
<keyword evidence="2" id="KW-0732">Signal</keyword>
<dbReference type="InterPro" id="IPR053128">
    <property type="entry name" value="Cystatin-like"/>
</dbReference>
<keyword evidence="4" id="KW-1185">Reference proteome</keyword>
<dbReference type="InterPro" id="IPR018073">
    <property type="entry name" value="Prot_inh_cystat_CS"/>
</dbReference>
<dbReference type="GO" id="GO:0004869">
    <property type="term" value="F:cysteine-type endopeptidase inhibitor activity"/>
    <property type="evidence" value="ECO:0007669"/>
    <property type="project" value="InterPro"/>
</dbReference>
<feature type="signal peptide" evidence="2">
    <location>
        <begin position="1"/>
        <end position="22"/>
    </location>
</feature>
<evidence type="ECO:0000256" key="1">
    <source>
        <dbReference type="ARBA" id="ARBA00009403"/>
    </source>
</evidence>
<dbReference type="Proteomes" id="UP000515160">
    <property type="component" value="Chromosome 2R"/>
</dbReference>
<dbReference type="InterPro" id="IPR000010">
    <property type="entry name" value="Cystatin_dom"/>
</dbReference>
<proteinExistence type="inferred from homology"/>